<evidence type="ECO:0000313" key="9">
    <source>
        <dbReference type="Proteomes" id="UP000640614"/>
    </source>
</evidence>
<sequence>MEGNLQLLKDIVDHTPLPIGVYTGSALKIELANPAMIKTWGKGDQVIGKTYLEVLPEIQKQLIFDQALQVYNTGIPFHAKDKRVDLVVEGEEKTFYFNYSFIPLLDSEGHVYGVMNTGMDITDLHMAKERVQSSEEQLRMSIEASGMGTYEIDLVTQNILTSGNFSSIWDKDENITKEKIISRLHPDDISVREQAHRDAERTGLISYQARIINSDQSYRWINISGKIIKDEQEQPVKITGIIEDIGHRKALEEQLRQEAAESTEKLRRSNEELQHFANLVSHDLREPVRKVKTFISRMRSEVQSEFSDRFEWYIGKIEHSAQRMQNVIEGILAYSSADKKKQPVEPIDLNEVLEDIKTDLELVIEEKNAVFISSELPQIQGARILIQQLFYNLVHNALKFSRAEVPPRVIIGCSIVQDPKGDWVEVRIEDNGIGLDNAYSERIFTAFERLHSKDEYEGSGLGLSLCRKIVQRHGGTIRASGDKDNGSTFTVLLPLQQENSTI</sequence>
<dbReference type="Gene3D" id="1.10.287.130">
    <property type="match status" value="1"/>
</dbReference>
<dbReference type="SUPFAM" id="SSF47384">
    <property type="entry name" value="Homodimeric domain of signal transducing histidine kinase"/>
    <property type="match status" value="1"/>
</dbReference>
<keyword evidence="5" id="KW-0418">Kinase</keyword>
<dbReference type="NCBIfam" id="TIGR00229">
    <property type="entry name" value="sensory_box"/>
    <property type="match status" value="1"/>
</dbReference>
<evidence type="ECO:0000259" key="6">
    <source>
        <dbReference type="PROSITE" id="PS50109"/>
    </source>
</evidence>
<feature type="domain" description="Histidine kinase" evidence="6">
    <location>
        <begin position="279"/>
        <end position="497"/>
    </location>
</feature>
<dbReference type="InterPro" id="IPR013655">
    <property type="entry name" value="PAS_fold_3"/>
</dbReference>
<organism evidence="8 9">
    <name type="scientific">Flavobacterium hungaricum</name>
    <dbReference type="NCBI Taxonomy" id="2082725"/>
    <lineage>
        <taxon>Bacteria</taxon>
        <taxon>Pseudomonadati</taxon>
        <taxon>Bacteroidota</taxon>
        <taxon>Flavobacteriia</taxon>
        <taxon>Flavobacteriales</taxon>
        <taxon>Flavobacteriaceae</taxon>
        <taxon>Flavobacterium</taxon>
    </lineage>
</organism>
<dbReference type="InterPro" id="IPR005467">
    <property type="entry name" value="His_kinase_dom"/>
</dbReference>
<dbReference type="InterPro" id="IPR001610">
    <property type="entry name" value="PAC"/>
</dbReference>
<feature type="domain" description="PAC" evidence="7">
    <location>
        <begin position="205"/>
        <end position="257"/>
    </location>
</feature>
<dbReference type="InterPro" id="IPR004358">
    <property type="entry name" value="Sig_transdc_His_kin-like_C"/>
</dbReference>
<evidence type="ECO:0000256" key="4">
    <source>
        <dbReference type="ARBA" id="ARBA00022679"/>
    </source>
</evidence>
<gene>
    <name evidence="8" type="ORF">C4F50_05845</name>
</gene>
<dbReference type="InterPro" id="IPR003661">
    <property type="entry name" value="HisK_dim/P_dom"/>
</dbReference>
<evidence type="ECO:0000313" key="8">
    <source>
        <dbReference type="EMBL" id="MBE8724468.1"/>
    </source>
</evidence>
<dbReference type="CDD" id="cd00130">
    <property type="entry name" value="PAS"/>
    <property type="match status" value="1"/>
</dbReference>
<dbReference type="InterPro" id="IPR036097">
    <property type="entry name" value="HisK_dim/P_sf"/>
</dbReference>
<dbReference type="SMART" id="SM00387">
    <property type="entry name" value="HATPase_c"/>
    <property type="match status" value="1"/>
</dbReference>
<dbReference type="PRINTS" id="PR00344">
    <property type="entry name" value="BCTRLSENSOR"/>
</dbReference>
<dbReference type="SMART" id="SM00388">
    <property type="entry name" value="HisKA"/>
    <property type="match status" value="1"/>
</dbReference>
<name>A0ABR9TGH2_9FLAO</name>
<accession>A0ABR9TGH2</accession>
<dbReference type="InterPro" id="IPR003594">
    <property type="entry name" value="HATPase_dom"/>
</dbReference>
<evidence type="ECO:0000256" key="5">
    <source>
        <dbReference type="ARBA" id="ARBA00022777"/>
    </source>
</evidence>
<dbReference type="InterPro" id="IPR013656">
    <property type="entry name" value="PAS_4"/>
</dbReference>
<dbReference type="RefSeq" id="WP_193845462.1">
    <property type="nucleotide sequence ID" value="NZ_PRDM01000001.1"/>
</dbReference>
<dbReference type="PANTHER" id="PTHR43304">
    <property type="entry name" value="PHYTOCHROME-LIKE PROTEIN CPH1"/>
    <property type="match status" value="1"/>
</dbReference>
<dbReference type="InterPro" id="IPR035965">
    <property type="entry name" value="PAS-like_dom_sf"/>
</dbReference>
<dbReference type="SMART" id="SM00086">
    <property type="entry name" value="PAC"/>
    <property type="match status" value="2"/>
</dbReference>
<dbReference type="SMART" id="SM00091">
    <property type="entry name" value="PAS"/>
    <property type="match status" value="2"/>
</dbReference>
<keyword evidence="9" id="KW-1185">Reference proteome</keyword>
<dbReference type="InterPro" id="IPR000014">
    <property type="entry name" value="PAS"/>
</dbReference>
<dbReference type="PROSITE" id="PS50109">
    <property type="entry name" value="HIS_KIN"/>
    <property type="match status" value="1"/>
</dbReference>
<evidence type="ECO:0000256" key="3">
    <source>
        <dbReference type="ARBA" id="ARBA00022553"/>
    </source>
</evidence>
<dbReference type="InterPro" id="IPR000700">
    <property type="entry name" value="PAS-assoc_C"/>
</dbReference>
<dbReference type="Proteomes" id="UP000640614">
    <property type="component" value="Unassembled WGS sequence"/>
</dbReference>
<dbReference type="PROSITE" id="PS50113">
    <property type="entry name" value="PAC"/>
    <property type="match status" value="2"/>
</dbReference>
<dbReference type="Gene3D" id="3.30.565.10">
    <property type="entry name" value="Histidine kinase-like ATPase, C-terminal domain"/>
    <property type="match status" value="1"/>
</dbReference>
<dbReference type="Pfam" id="PF08447">
    <property type="entry name" value="PAS_3"/>
    <property type="match status" value="1"/>
</dbReference>
<dbReference type="EC" id="2.7.13.3" evidence="2"/>
<evidence type="ECO:0000256" key="2">
    <source>
        <dbReference type="ARBA" id="ARBA00012438"/>
    </source>
</evidence>
<dbReference type="EMBL" id="PRDM01000001">
    <property type="protein sequence ID" value="MBE8724468.1"/>
    <property type="molecule type" value="Genomic_DNA"/>
</dbReference>
<dbReference type="Pfam" id="PF08448">
    <property type="entry name" value="PAS_4"/>
    <property type="match status" value="1"/>
</dbReference>
<keyword evidence="4" id="KW-0808">Transferase</keyword>
<protein>
    <recommendedName>
        <fullName evidence="2">histidine kinase</fullName>
        <ecNumber evidence="2">2.7.13.3</ecNumber>
    </recommendedName>
</protein>
<keyword evidence="3" id="KW-0597">Phosphoprotein</keyword>
<dbReference type="Pfam" id="PF00512">
    <property type="entry name" value="HisKA"/>
    <property type="match status" value="1"/>
</dbReference>
<feature type="domain" description="PAC" evidence="7">
    <location>
        <begin position="80"/>
        <end position="133"/>
    </location>
</feature>
<dbReference type="PANTHER" id="PTHR43304:SF1">
    <property type="entry name" value="PAC DOMAIN-CONTAINING PROTEIN"/>
    <property type="match status" value="1"/>
</dbReference>
<evidence type="ECO:0000259" key="7">
    <source>
        <dbReference type="PROSITE" id="PS50113"/>
    </source>
</evidence>
<proteinExistence type="predicted"/>
<dbReference type="InterPro" id="IPR052162">
    <property type="entry name" value="Sensor_kinase/Photoreceptor"/>
</dbReference>
<dbReference type="SUPFAM" id="SSF55874">
    <property type="entry name" value="ATPase domain of HSP90 chaperone/DNA topoisomerase II/histidine kinase"/>
    <property type="match status" value="1"/>
</dbReference>
<dbReference type="InterPro" id="IPR036890">
    <property type="entry name" value="HATPase_C_sf"/>
</dbReference>
<evidence type="ECO:0000256" key="1">
    <source>
        <dbReference type="ARBA" id="ARBA00000085"/>
    </source>
</evidence>
<dbReference type="Gene3D" id="3.30.450.20">
    <property type="entry name" value="PAS domain"/>
    <property type="match status" value="2"/>
</dbReference>
<dbReference type="CDD" id="cd00082">
    <property type="entry name" value="HisKA"/>
    <property type="match status" value="1"/>
</dbReference>
<dbReference type="Pfam" id="PF02518">
    <property type="entry name" value="HATPase_c"/>
    <property type="match status" value="1"/>
</dbReference>
<comment type="caution">
    <text evidence="8">The sequence shown here is derived from an EMBL/GenBank/DDBJ whole genome shotgun (WGS) entry which is preliminary data.</text>
</comment>
<dbReference type="SUPFAM" id="SSF55785">
    <property type="entry name" value="PYP-like sensor domain (PAS domain)"/>
    <property type="match status" value="2"/>
</dbReference>
<reference evidence="8 9" key="1">
    <citation type="submission" date="2018-07" db="EMBL/GenBank/DDBJ databases">
        <title>Genome assembly of strain KB82.</title>
        <authorList>
            <person name="Kukolya J."/>
            <person name="Horvath B."/>
            <person name="Nagy I."/>
            <person name="Toth A."/>
        </authorList>
    </citation>
    <scope>NUCLEOTIDE SEQUENCE [LARGE SCALE GENOMIC DNA]</scope>
    <source>
        <strain evidence="8 9">Kb82</strain>
    </source>
</reference>
<comment type="catalytic activity">
    <reaction evidence="1">
        <text>ATP + protein L-histidine = ADP + protein N-phospho-L-histidine.</text>
        <dbReference type="EC" id="2.7.13.3"/>
    </reaction>
</comment>